<dbReference type="Gene3D" id="3.40.50.300">
    <property type="entry name" value="P-loop containing nucleotide triphosphate hydrolases"/>
    <property type="match status" value="1"/>
</dbReference>
<evidence type="ECO:0000259" key="6">
    <source>
        <dbReference type="PROSITE" id="PS50893"/>
    </source>
</evidence>
<comment type="similarity">
    <text evidence="2">Belongs to the ABC transporter superfamily.</text>
</comment>
<dbReference type="PANTHER" id="PTHR42734:SF5">
    <property type="entry name" value="IRON TRANSPORT SYSTEM ATP-BINDING PROTEIN HI_0361-RELATED"/>
    <property type="match status" value="1"/>
</dbReference>
<dbReference type="GO" id="GO:0005886">
    <property type="term" value="C:plasma membrane"/>
    <property type="evidence" value="ECO:0007669"/>
    <property type="project" value="UniProtKB-SubCell"/>
</dbReference>
<keyword evidence="5" id="KW-0067">ATP-binding</keyword>
<evidence type="ECO:0000256" key="5">
    <source>
        <dbReference type="ARBA" id="ARBA00022840"/>
    </source>
</evidence>
<dbReference type="InterPro" id="IPR003593">
    <property type="entry name" value="AAA+_ATPase"/>
</dbReference>
<evidence type="ECO:0000313" key="8">
    <source>
        <dbReference type="Proteomes" id="UP000069902"/>
    </source>
</evidence>
<dbReference type="STRING" id="389348.PNK_0278"/>
<dbReference type="Proteomes" id="UP000069902">
    <property type="component" value="Chromosome cPNK"/>
</dbReference>
<protein>
    <submittedName>
        <fullName evidence="7">Putative ABC-type transporter, ATPase subunit</fullName>
        <ecNumber evidence="7">3.6.3.-</ecNumber>
    </submittedName>
</protein>
<dbReference type="FunFam" id="3.40.50.300:FF:000134">
    <property type="entry name" value="Iron-enterobactin ABC transporter ATP-binding protein"/>
    <property type="match status" value="1"/>
</dbReference>
<name>A0A0U5K1D4_9BACT</name>
<evidence type="ECO:0000256" key="2">
    <source>
        <dbReference type="ARBA" id="ARBA00005417"/>
    </source>
</evidence>
<dbReference type="KEGG" id="pnl:PNK_0278"/>
<dbReference type="InParanoid" id="A0A0U5K1D4"/>
<dbReference type="EMBL" id="LN879502">
    <property type="protein sequence ID" value="CUI15915.1"/>
    <property type="molecule type" value="Genomic_DNA"/>
</dbReference>
<keyword evidence="8" id="KW-1185">Reference proteome</keyword>
<dbReference type="CDD" id="cd03235">
    <property type="entry name" value="ABC_Metallic_Cations"/>
    <property type="match status" value="1"/>
</dbReference>
<dbReference type="PANTHER" id="PTHR42734">
    <property type="entry name" value="METAL TRANSPORT SYSTEM ATP-BINDING PROTEIN TM_0124-RELATED"/>
    <property type="match status" value="1"/>
</dbReference>
<reference evidence="8" key="1">
    <citation type="submission" date="2015-09" db="EMBL/GenBank/DDBJ databases">
        <authorList>
            <person name="Bertelli C."/>
        </authorList>
    </citation>
    <scope>NUCLEOTIDE SEQUENCE [LARGE SCALE GENOMIC DNA]</scope>
    <source>
        <strain evidence="8">KNic</strain>
    </source>
</reference>
<evidence type="ECO:0000256" key="1">
    <source>
        <dbReference type="ARBA" id="ARBA00004417"/>
    </source>
</evidence>
<dbReference type="SMART" id="SM00382">
    <property type="entry name" value="AAA"/>
    <property type="match status" value="1"/>
</dbReference>
<dbReference type="Pfam" id="PF00005">
    <property type="entry name" value="ABC_tran"/>
    <property type="match status" value="1"/>
</dbReference>
<keyword evidence="3" id="KW-0813">Transport</keyword>
<evidence type="ECO:0000313" key="7">
    <source>
        <dbReference type="EMBL" id="CUI15915.1"/>
    </source>
</evidence>
<keyword evidence="7" id="KW-0378">Hydrolase</keyword>
<dbReference type="InterPro" id="IPR050153">
    <property type="entry name" value="Metal_Ion_Import_ABC"/>
</dbReference>
<dbReference type="PATRIC" id="fig|389348.3.peg.315"/>
<evidence type="ECO:0000256" key="4">
    <source>
        <dbReference type="ARBA" id="ARBA00022741"/>
    </source>
</evidence>
<proteinExistence type="inferred from homology"/>
<accession>A0A0U5K1D4</accession>
<feature type="domain" description="ABC transporter" evidence="6">
    <location>
        <begin position="36"/>
        <end position="268"/>
    </location>
</feature>
<dbReference type="InterPro" id="IPR027417">
    <property type="entry name" value="P-loop_NTPase"/>
</dbReference>
<evidence type="ECO:0000256" key="3">
    <source>
        <dbReference type="ARBA" id="ARBA00022448"/>
    </source>
</evidence>
<comment type="subcellular location">
    <subcellularLocation>
        <location evidence="1">Cell inner membrane</location>
        <topology evidence="1">Peripheral membrane protein</topology>
    </subcellularLocation>
</comment>
<dbReference type="EC" id="3.6.3.-" evidence="7"/>
<dbReference type="InterPro" id="IPR017871">
    <property type="entry name" value="ABC_transporter-like_CS"/>
</dbReference>
<keyword evidence="4" id="KW-0547">Nucleotide-binding</keyword>
<dbReference type="AlphaFoldDB" id="A0A0U5K1D4"/>
<dbReference type="InterPro" id="IPR003439">
    <property type="entry name" value="ABC_transporter-like_ATP-bd"/>
</dbReference>
<dbReference type="GO" id="GO:0016887">
    <property type="term" value="F:ATP hydrolysis activity"/>
    <property type="evidence" value="ECO:0007669"/>
    <property type="project" value="InterPro"/>
</dbReference>
<dbReference type="PROSITE" id="PS00211">
    <property type="entry name" value="ABC_TRANSPORTER_1"/>
    <property type="match status" value="1"/>
</dbReference>
<dbReference type="GO" id="GO:0005524">
    <property type="term" value="F:ATP binding"/>
    <property type="evidence" value="ECO:0007669"/>
    <property type="project" value="UniProtKB-KW"/>
</dbReference>
<dbReference type="PROSITE" id="PS50893">
    <property type="entry name" value="ABC_TRANSPORTER_2"/>
    <property type="match status" value="1"/>
</dbReference>
<sequence length="287" mass="32329">MERFQLCLKRHLKIDWMLNAYMNDSLQNPISVVPALQISQMTVNYGKTPALWDISVTVPQGLLIGIVGPNGAGKSTLIKGALGLIKPISGRVEFFGHALKQVRQRVAYVPQRESVDWDFPVTVRELVLMGRYGRLGLWRRPREADRAAADHYLEIVGMQAYADRQISQLSGGQQQRVFLARALLQEADVYFMDEPFTGVDLATETVIVQLLQQLRAKGKTVFVVHHDLSTVERYFDWVMMLNVRLIACGSVADVFTPHHLNTAYGKSYALFDEALKLSQQKQAGVKN</sequence>
<gene>
    <name evidence="7" type="ORF">PNK_0278</name>
</gene>
<dbReference type="SUPFAM" id="SSF52540">
    <property type="entry name" value="P-loop containing nucleoside triphosphate hydrolases"/>
    <property type="match status" value="1"/>
</dbReference>
<organism evidence="7 8">
    <name type="scientific">Candidatus Protochlamydia naegleriophila</name>
    <dbReference type="NCBI Taxonomy" id="389348"/>
    <lineage>
        <taxon>Bacteria</taxon>
        <taxon>Pseudomonadati</taxon>
        <taxon>Chlamydiota</taxon>
        <taxon>Chlamydiia</taxon>
        <taxon>Parachlamydiales</taxon>
        <taxon>Parachlamydiaceae</taxon>
        <taxon>Candidatus Protochlamydia</taxon>
    </lineage>
</organism>